<feature type="compositionally biased region" description="Gly residues" evidence="1">
    <location>
        <begin position="603"/>
        <end position="614"/>
    </location>
</feature>
<evidence type="ECO:0000259" key="2">
    <source>
        <dbReference type="Pfam" id="PF02120"/>
    </source>
</evidence>
<keyword evidence="3" id="KW-0282">Flagellum</keyword>
<protein>
    <submittedName>
        <fullName evidence="3">Flagellar hook-length control protein FliK</fullName>
    </submittedName>
</protein>
<name>A0A1I5N3W9_9GAMM</name>
<dbReference type="EMBL" id="FOWR01000009">
    <property type="protein sequence ID" value="SFP16292.1"/>
    <property type="molecule type" value="Genomic_DNA"/>
</dbReference>
<accession>A0A1I5N3W9</accession>
<dbReference type="InterPro" id="IPR021136">
    <property type="entry name" value="Flagellar_hook_control-like_C"/>
</dbReference>
<feature type="domain" description="Flagellar hook-length control protein-like C-terminal" evidence="2">
    <location>
        <begin position="509"/>
        <end position="590"/>
    </location>
</feature>
<dbReference type="PANTHER" id="PTHR37533">
    <property type="entry name" value="FLAGELLAR HOOK-LENGTH CONTROL PROTEIN"/>
    <property type="match status" value="1"/>
</dbReference>
<proteinExistence type="predicted"/>
<dbReference type="Gene3D" id="3.30.750.140">
    <property type="match status" value="1"/>
</dbReference>
<feature type="region of interest" description="Disordered" evidence="1">
    <location>
        <begin position="596"/>
        <end position="633"/>
    </location>
</feature>
<dbReference type="OrthoDB" id="1792985at2"/>
<gene>
    <name evidence="3" type="ORF">SAMN03084138_01451</name>
</gene>
<dbReference type="PANTHER" id="PTHR37533:SF2">
    <property type="entry name" value="FLAGELLAR HOOK-LENGTH CONTROL PROTEIN"/>
    <property type="match status" value="1"/>
</dbReference>
<dbReference type="RefSeq" id="WP_074926202.1">
    <property type="nucleotide sequence ID" value="NZ_FOWR01000009.1"/>
</dbReference>
<dbReference type="Proteomes" id="UP000182692">
    <property type="component" value="Unassembled WGS sequence"/>
</dbReference>
<dbReference type="GeneID" id="35871856"/>
<keyword evidence="3" id="KW-0969">Cilium</keyword>
<dbReference type="STRING" id="1121869.SAMN03084138_01451"/>
<sequence length="647" mass="68003">MNQTSFLLSDVSSKKALIGETKGVLSPETSSADGEGFFAQLAQLVSGDGEGAVEVSAETLVSGEAMASEEAISDALLKSVAASGEGEEVLLDSELPELQQLDGENVASDGVNVTDLDSESQDALLAQTVKQGGGDTVQPERQHLAKQDGEALLQRLNEANAVLQPAEQPVLLSDEKMALQSDAAPIVAGKELPLTQSDDLHAAINVNAGTPDNPDTEKVMLAQQHVDAVSEKLGVAPETLKTLSDAELVGLLKKAQSTSPDEAITEDALALAVAIQRSGVKPEELMSDAPKMTRRIVAQDASESDNAARIPTLASAAALNAMQPQASLVEGEVTPEMLAKAGVNPEWQGKPVQEAMMRMQQAAQIVAPTMAEGDAQATLNDMAARGLAPQTTMNQTASAVQAAVNPQAQASTPLSAFTAIPWTPANMQADPSQPQSVSSGALLEATAAKTLSETGKAGKEVKAEHLAQQLASSLGNQSSTTAAKLDNAVAQTPLQMSQNQAEAANALSERVNMMLSKNLKHVDIRLDPPEMGRMQIKLSMNQDQATVQFTVANTQARDLVEQSMPRLREMLQQQGLQLAQSSVQQQDAGGRQAFAGNQAQGNEQGGQSGQQGGHRSGRNDLEQDTDLNGINRDVYVNASKDRVDYYA</sequence>
<dbReference type="AlphaFoldDB" id="A0A1I5N3W9"/>
<dbReference type="InterPro" id="IPR052563">
    <property type="entry name" value="FliK"/>
</dbReference>
<organism evidence="3 4">
    <name type="scientific">Enterovibrio norvegicus DSM 15893</name>
    <dbReference type="NCBI Taxonomy" id="1121869"/>
    <lineage>
        <taxon>Bacteria</taxon>
        <taxon>Pseudomonadati</taxon>
        <taxon>Pseudomonadota</taxon>
        <taxon>Gammaproteobacteria</taxon>
        <taxon>Vibrionales</taxon>
        <taxon>Vibrionaceae</taxon>
        <taxon>Enterovibrio</taxon>
    </lineage>
</organism>
<keyword evidence="3" id="KW-0966">Cell projection</keyword>
<reference evidence="3 4" key="1">
    <citation type="submission" date="2016-10" db="EMBL/GenBank/DDBJ databases">
        <authorList>
            <person name="de Groot N.N."/>
        </authorList>
    </citation>
    <scope>NUCLEOTIDE SEQUENCE [LARGE SCALE GENOMIC DNA]</scope>
    <source>
        <strain evidence="3 4">DSM 15893</strain>
    </source>
</reference>
<evidence type="ECO:0000256" key="1">
    <source>
        <dbReference type="SAM" id="MobiDB-lite"/>
    </source>
</evidence>
<evidence type="ECO:0000313" key="3">
    <source>
        <dbReference type="EMBL" id="SFP16292.1"/>
    </source>
</evidence>
<evidence type="ECO:0000313" key="4">
    <source>
        <dbReference type="Proteomes" id="UP000182692"/>
    </source>
</evidence>
<dbReference type="Pfam" id="PF02120">
    <property type="entry name" value="Flg_hook"/>
    <property type="match status" value="1"/>
</dbReference>
<dbReference type="CDD" id="cd17470">
    <property type="entry name" value="T3SS_Flik_C"/>
    <property type="match status" value="1"/>
</dbReference>
<dbReference type="InterPro" id="IPR038610">
    <property type="entry name" value="FliK-like_C_sf"/>
</dbReference>